<name>A0AAV2DP58_9ROSI</name>
<dbReference type="Proteomes" id="UP001497516">
    <property type="component" value="Chromosome 3"/>
</dbReference>
<dbReference type="PANTHER" id="PTHR37227">
    <property type="entry name" value="OS01G0219000 PROTEIN"/>
    <property type="match status" value="1"/>
</dbReference>
<gene>
    <name evidence="1" type="ORF">LTRI10_LOCUS16950</name>
</gene>
<evidence type="ECO:0000313" key="2">
    <source>
        <dbReference type="Proteomes" id="UP001497516"/>
    </source>
</evidence>
<keyword evidence="2" id="KW-1185">Reference proteome</keyword>
<proteinExistence type="predicted"/>
<reference evidence="1 2" key="1">
    <citation type="submission" date="2024-04" db="EMBL/GenBank/DDBJ databases">
        <authorList>
            <person name="Fracassetti M."/>
        </authorList>
    </citation>
    <scope>NUCLEOTIDE SEQUENCE [LARGE SCALE GENOMIC DNA]</scope>
</reference>
<dbReference type="AlphaFoldDB" id="A0AAV2DP58"/>
<dbReference type="EMBL" id="OZ034816">
    <property type="protein sequence ID" value="CAL1375133.1"/>
    <property type="molecule type" value="Genomic_DNA"/>
</dbReference>
<organism evidence="1 2">
    <name type="scientific">Linum trigynum</name>
    <dbReference type="NCBI Taxonomy" id="586398"/>
    <lineage>
        <taxon>Eukaryota</taxon>
        <taxon>Viridiplantae</taxon>
        <taxon>Streptophyta</taxon>
        <taxon>Embryophyta</taxon>
        <taxon>Tracheophyta</taxon>
        <taxon>Spermatophyta</taxon>
        <taxon>Magnoliopsida</taxon>
        <taxon>eudicotyledons</taxon>
        <taxon>Gunneridae</taxon>
        <taxon>Pentapetalae</taxon>
        <taxon>rosids</taxon>
        <taxon>fabids</taxon>
        <taxon>Malpighiales</taxon>
        <taxon>Linaceae</taxon>
        <taxon>Linum</taxon>
    </lineage>
</organism>
<sequence>MAGRSGVIANHHKKIWDGIVPPACESHHAILRLSADLRYGGSPSPRRHRRGESLRVPLRPSLLIIAISPPSLYLFDNLCTKTFIGSLILPEIPFSGNSIEPTPADKCCNIYELNGAANLTLLVSLKCPVRDRLCGGGSGAIGLVPCAVGGTTI</sequence>
<evidence type="ECO:0000313" key="1">
    <source>
        <dbReference type="EMBL" id="CAL1375133.1"/>
    </source>
</evidence>
<accession>A0AAV2DP58</accession>
<protein>
    <submittedName>
        <fullName evidence="1">Uncharacterized protein</fullName>
    </submittedName>
</protein>
<dbReference type="PANTHER" id="PTHR37227:SF2">
    <property type="entry name" value="OS01G0219000 PROTEIN"/>
    <property type="match status" value="1"/>
</dbReference>